<dbReference type="Pfam" id="PF14703">
    <property type="entry name" value="PHM7_cyt"/>
    <property type="match status" value="1"/>
</dbReference>
<sequence>MAQRALLNLVARQDLLDPNNDPNLGSSRGNATSTTSEALDTLTGGGGGSTSLSSLLSTLLPALVLATIWFSLFLVFRRTQLRWYAPRSHLPCLHQYERSPQLPTGWINWVGHFLKISDSHVLNHHSMDGYLFLRFLRVLCSTFFVGCLITWPVIIPINVTGGVGNTQLDALSFSNVKNPKRYYAHAVMACVYFTYVFYTVTRESLFYANLRQAYLNSPAYAHRMSSRTVLFMSVPEDYKNEEKLQQVFGDTIRQIWITSDCRELEKKVQERDKCAHRLERLETKLIRSANSMHLKLLKSGAIPPADCADCESSGPAMYHKIKRPTHRPKLFGEKVDSIRWLREEIMRLTKDIEAQQQKHRNRDANLLSAIFIEFNSQSDAQVALQTLSHHQPLHMTPRFTGIAPEEVVWSALNLSWWQRIVRRFLVQGGIAAMIIFWSIPSALVGTISNITYLTTQISFLGFIDDLPEVIKGVIAGLLPSAALVLLMSLVPIICRFCARRSGVPSAARVELFTQTAHFCFQVVQVFLVTTLTSAASAATAQIIQDPLSAKDLLAENLPKATNFYISYFLLQGLTTSSLAVVQIMSVLVFKFITTFFDGSPRRLYERWASLSAISWGNVFPIFTNMGVIALTYSCIAPLILGFCFVGLYLVYQAYRYNFLFVYDLRIDTKGLVYPRALQHLLTGVYLANICMIGLFAIKSAIGPLIIMVIFTILTVLAHLSLNEALAPLTSFLPRTLDVEEEMQQAKEEEQALLLQTLQRSRWEAALKWFHPNLYRDFASLRRKVRRDHVEISYSEQESRDAYFEPCVTATTPTIWIPRDKWGVSQFEVEETDLSIPITDEGAHLNEKNKIVWDKFDPNLPLWELKTLY</sequence>
<evidence type="ECO:0000256" key="3">
    <source>
        <dbReference type="ARBA" id="ARBA00022448"/>
    </source>
</evidence>
<dbReference type="EMBL" id="JBFXLU010000062">
    <property type="protein sequence ID" value="KAL2846654.1"/>
    <property type="molecule type" value="Genomic_DNA"/>
</dbReference>
<feature type="transmembrane region" description="Helical" evidence="8">
    <location>
        <begin position="182"/>
        <end position="201"/>
    </location>
</feature>
<evidence type="ECO:0000256" key="4">
    <source>
        <dbReference type="ARBA" id="ARBA00022692"/>
    </source>
</evidence>
<gene>
    <name evidence="13" type="ORF">BJY01DRAFT_173728</name>
</gene>
<keyword evidence="14" id="KW-1185">Reference proteome</keyword>
<comment type="caution">
    <text evidence="13">The sequence shown here is derived from an EMBL/GenBank/DDBJ whole genome shotgun (WGS) entry which is preliminary data.</text>
</comment>
<proteinExistence type="inferred from homology"/>
<comment type="subcellular location">
    <subcellularLocation>
        <location evidence="1">Membrane</location>
        <topology evidence="1">Multi-pass membrane protein</topology>
    </subcellularLocation>
</comment>
<dbReference type="PANTHER" id="PTHR13018">
    <property type="entry name" value="PROBABLE MEMBRANE PROTEIN DUF221-RELATED"/>
    <property type="match status" value="1"/>
</dbReference>
<feature type="domain" description="10TM putative phosphate transporter extracellular tail" evidence="10">
    <location>
        <begin position="768"/>
        <end position="855"/>
    </location>
</feature>
<feature type="region of interest" description="Disordered" evidence="7">
    <location>
        <begin position="18"/>
        <end position="40"/>
    </location>
</feature>
<feature type="compositionally biased region" description="Polar residues" evidence="7">
    <location>
        <begin position="20"/>
        <end position="38"/>
    </location>
</feature>
<dbReference type="Proteomes" id="UP001610446">
    <property type="component" value="Unassembled WGS sequence"/>
</dbReference>
<feature type="transmembrane region" description="Helical" evidence="8">
    <location>
        <begin position="629"/>
        <end position="651"/>
    </location>
</feature>
<evidence type="ECO:0000259" key="10">
    <source>
        <dbReference type="Pfam" id="PF12621"/>
    </source>
</evidence>
<feature type="transmembrane region" description="Helical" evidence="8">
    <location>
        <begin position="672"/>
        <end position="695"/>
    </location>
</feature>
<feature type="transmembrane region" description="Helical" evidence="8">
    <location>
        <begin position="473"/>
        <end position="498"/>
    </location>
</feature>
<dbReference type="PANTHER" id="PTHR13018:SF53">
    <property type="entry name" value="DUF221 DOMAIN PROTEIN"/>
    <property type="match status" value="1"/>
</dbReference>
<evidence type="ECO:0000313" key="13">
    <source>
        <dbReference type="EMBL" id="KAL2846654.1"/>
    </source>
</evidence>
<evidence type="ECO:0000259" key="11">
    <source>
        <dbReference type="Pfam" id="PF13967"/>
    </source>
</evidence>
<protein>
    <recommendedName>
        <fullName evidence="15">DUF221 domain protein</fullName>
    </recommendedName>
</protein>
<name>A0ABR4K2U7_9EURO</name>
<feature type="domain" description="CSC1/OSCA1-like 7TM region" evidence="9">
    <location>
        <begin position="422"/>
        <end position="695"/>
    </location>
</feature>
<dbReference type="InterPro" id="IPR022257">
    <property type="entry name" value="PHM7_ext"/>
</dbReference>
<evidence type="ECO:0000313" key="14">
    <source>
        <dbReference type="Proteomes" id="UP001610446"/>
    </source>
</evidence>
<feature type="transmembrane region" description="Helical" evidence="8">
    <location>
        <begin position="424"/>
        <end position="453"/>
    </location>
</feature>
<evidence type="ECO:0000256" key="6">
    <source>
        <dbReference type="ARBA" id="ARBA00023136"/>
    </source>
</evidence>
<evidence type="ECO:0000256" key="1">
    <source>
        <dbReference type="ARBA" id="ARBA00004141"/>
    </source>
</evidence>
<evidence type="ECO:0000259" key="9">
    <source>
        <dbReference type="Pfam" id="PF02714"/>
    </source>
</evidence>
<keyword evidence="4 8" id="KW-0812">Transmembrane</keyword>
<dbReference type="InterPro" id="IPR045122">
    <property type="entry name" value="Csc1-like"/>
</dbReference>
<dbReference type="InterPro" id="IPR032880">
    <property type="entry name" value="CSC1/OSCA1-like_N"/>
</dbReference>
<feature type="transmembrane region" description="Helical" evidence="8">
    <location>
        <begin position="701"/>
        <end position="721"/>
    </location>
</feature>
<evidence type="ECO:0008006" key="15">
    <source>
        <dbReference type="Google" id="ProtNLM"/>
    </source>
</evidence>
<keyword evidence="6 8" id="KW-0472">Membrane</keyword>
<comment type="similarity">
    <text evidence="2">Belongs to the CSC1 (TC 1.A.17) family.</text>
</comment>
<evidence type="ECO:0000259" key="12">
    <source>
        <dbReference type="Pfam" id="PF14703"/>
    </source>
</evidence>
<reference evidence="13 14" key="1">
    <citation type="submission" date="2024-07" db="EMBL/GenBank/DDBJ databases">
        <title>Section-level genome sequencing and comparative genomics of Aspergillus sections Usti and Cavernicolus.</title>
        <authorList>
            <consortium name="Lawrence Berkeley National Laboratory"/>
            <person name="Nybo J.L."/>
            <person name="Vesth T.C."/>
            <person name="Theobald S."/>
            <person name="Frisvad J.C."/>
            <person name="Larsen T.O."/>
            <person name="Kjaerboelling I."/>
            <person name="Rothschild-Mancinelli K."/>
            <person name="Lyhne E.K."/>
            <person name="Kogle M.E."/>
            <person name="Barry K."/>
            <person name="Clum A."/>
            <person name="Na H."/>
            <person name="Ledsgaard L."/>
            <person name="Lin J."/>
            <person name="Lipzen A."/>
            <person name="Kuo A."/>
            <person name="Riley R."/>
            <person name="Mondo S."/>
            <person name="Labutti K."/>
            <person name="Haridas S."/>
            <person name="Pangalinan J."/>
            <person name="Salamov A.A."/>
            <person name="Simmons B.A."/>
            <person name="Magnuson J.K."/>
            <person name="Chen J."/>
            <person name="Drula E."/>
            <person name="Henrissat B."/>
            <person name="Wiebenga A."/>
            <person name="Lubbers R.J."/>
            <person name="Gomes A.C."/>
            <person name="Makela M.R."/>
            <person name="Stajich J."/>
            <person name="Grigoriev I.V."/>
            <person name="Mortensen U.H."/>
            <person name="De Vries R.P."/>
            <person name="Baker S.E."/>
            <person name="Andersen M.R."/>
        </authorList>
    </citation>
    <scope>NUCLEOTIDE SEQUENCE [LARGE SCALE GENOMIC DNA]</scope>
    <source>
        <strain evidence="13 14">CBS 123904</strain>
    </source>
</reference>
<feature type="domain" description="CSC1/OSCA1-like N-terminal transmembrane" evidence="11">
    <location>
        <begin position="55"/>
        <end position="203"/>
    </location>
</feature>
<dbReference type="Pfam" id="PF13967">
    <property type="entry name" value="RSN1_TM"/>
    <property type="match status" value="1"/>
</dbReference>
<feature type="transmembrane region" description="Helical" evidence="8">
    <location>
        <begin position="518"/>
        <end position="543"/>
    </location>
</feature>
<keyword evidence="3" id="KW-0813">Transport</keyword>
<organism evidence="13 14">
    <name type="scientific">Aspergillus pseudoustus</name>
    <dbReference type="NCBI Taxonomy" id="1810923"/>
    <lineage>
        <taxon>Eukaryota</taxon>
        <taxon>Fungi</taxon>
        <taxon>Dikarya</taxon>
        <taxon>Ascomycota</taxon>
        <taxon>Pezizomycotina</taxon>
        <taxon>Eurotiomycetes</taxon>
        <taxon>Eurotiomycetidae</taxon>
        <taxon>Eurotiales</taxon>
        <taxon>Aspergillaceae</taxon>
        <taxon>Aspergillus</taxon>
        <taxon>Aspergillus subgen. Nidulantes</taxon>
    </lineage>
</organism>
<evidence type="ECO:0000256" key="2">
    <source>
        <dbReference type="ARBA" id="ARBA00007779"/>
    </source>
</evidence>
<evidence type="ECO:0000256" key="5">
    <source>
        <dbReference type="ARBA" id="ARBA00022989"/>
    </source>
</evidence>
<evidence type="ECO:0000256" key="7">
    <source>
        <dbReference type="SAM" id="MobiDB-lite"/>
    </source>
</evidence>
<accession>A0ABR4K2U7</accession>
<feature type="transmembrane region" description="Helical" evidence="8">
    <location>
        <begin position="135"/>
        <end position="155"/>
    </location>
</feature>
<evidence type="ECO:0000256" key="8">
    <source>
        <dbReference type="SAM" id="Phobius"/>
    </source>
</evidence>
<keyword evidence="5 8" id="KW-1133">Transmembrane helix</keyword>
<dbReference type="InterPro" id="IPR027815">
    <property type="entry name" value="CSC1/OSCA1-like_cyt"/>
</dbReference>
<feature type="domain" description="CSC1/OSCA1-like cytosolic" evidence="12">
    <location>
        <begin position="226"/>
        <end position="410"/>
    </location>
</feature>
<feature type="transmembrane region" description="Helical" evidence="8">
    <location>
        <begin position="55"/>
        <end position="76"/>
    </location>
</feature>
<dbReference type="Pfam" id="PF02714">
    <property type="entry name" value="RSN1_7TM"/>
    <property type="match status" value="1"/>
</dbReference>
<feature type="transmembrane region" description="Helical" evidence="8">
    <location>
        <begin position="563"/>
        <end position="592"/>
    </location>
</feature>
<dbReference type="InterPro" id="IPR003864">
    <property type="entry name" value="CSC1/OSCA1-like_7TM"/>
</dbReference>
<dbReference type="Pfam" id="PF12621">
    <property type="entry name" value="PHM7_ext"/>
    <property type="match status" value="1"/>
</dbReference>